<accession>A0A7J6VFC0</accession>
<comment type="caution">
    <text evidence="2">The sequence shown here is derived from an EMBL/GenBank/DDBJ whole genome shotgun (WGS) entry which is preliminary data.</text>
</comment>
<gene>
    <name evidence="2" type="ORF">FRX31_027387</name>
</gene>
<dbReference type="AlphaFoldDB" id="A0A7J6VFC0"/>
<proteinExistence type="predicted"/>
<feature type="region of interest" description="Disordered" evidence="1">
    <location>
        <begin position="1"/>
        <end position="21"/>
    </location>
</feature>
<dbReference type="Proteomes" id="UP000554482">
    <property type="component" value="Unassembled WGS sequence"/>
</dbReference>
<dbReference type="EMBL" id="JABWDY010033993">
    <property type="protein sequence ID" value="KAF5183022.1"/>
    <property type="molecule type" value="Genomic_DNA"/>
</dbReference>
<name>A0A7J6VFC0_THATH</name>
<protein>
    <submittedName>
        <fullName evidence="2">Uncharacterized protein</fullName>
    </submittedName>
</protein>
<keyword evidence="3" id="KW-1185">Reference proteome</keyword>
<organism evidence="2 3">
    <name type="scientific">Thalictrum thalictroides</name>
    <name type="common">Rue-anemone</name>
    <name type="synonym">Anemone thalictroides</name>
    <dbReference type="NCBI Taxonomy" id="46969"/>
    <lineage>
        <taxon>Eukaryota</taxon>
        <taxon>Viridiplantae</taxon>
        <taxon>Streptophyta</taxon>
        <taxon>Embryophyta</taxon>
        <taxon>Tracheophyta</taxon>
        <taxon>Spermatophyta</taxon>
        <taxon>Magnoliopsida</taxon>
        <taxon>Ranunculales</taxon>
        <taxon>Ranunculaceae</taxon>
        <taxon>Thalictroideae</taxon>
        <taxon>Thalictrum</taxon>
    </lineage>
</organism>
<evidence type="ECO:0000313" key="3">
    <source>
        <dbReference type="Proteomes" id="UP000554482"/>
    </source>
</evidence>
<sequence>MISKRPGGHFDITENGQQEGGQIDITECDQQEGGQSHDDEDAEVLCYICGETQQQKHTFLGFVDQPLCGACFMLKESDDYDGEAEVHCFICGESQQRTYTFLGYDDQPLCGACFILTEPQ</sequence>
<reference evidence="2 3" key="1">
    <citation type="submission" date="2020-06" db="EMBL/GenBank/DDBJ databases">
        <title>Transcriptomic and genomic resources for Thalictrum thalictroides and T. hernandezii: Facilitating candidate gene discovery in an emerging model plant lineage.</title>
        <authorList>
            <person name="Arias T."/>
            <person name="Riano-Pachon D.M."/>
            <person name="Di Stilio V.S."/>
        </authorList>
    </citation>
    <scope>NUCLEOTIDE SEQUENCE [LARGE SCALE GENOMIC DNA]</scope>
    <source>
        <strain evidence="3">cv. WT478/WT964</strain>
        <tissue evidence="2">Leaves</tissue>
    </source>
</reference>
<evidence type="ECO:0000256" key="1">
    <source>
        <dbReference type="SAM" id="MobiDB-lite"/>
    </source>
</evidence>
<evidence type="ECO:0000313" key="2">
    <source>
        <dbReference type="EMBL" id="KAF5183022.1"/>
    </source>
</evidence>